<evidence type="ECO:0000313" key="2">
    <source>
        <dbReference type="Proteomes" id="UP000595437"/>
    </source>
</evidence>
<evidence type="ECO:0000313" key="1">
    <source>
        <dbReference type="EMBL" id="QQP39641.1"/>
    </source>
</evidence>
<proteinExistence type="predicted"/>
<dbReference type="EMBL" id="CP045903">
    <property type="protein sequence ID" value="QQP39641.1"/>
    <property type="molecule type" value="Genomic_DNA"/>
</dbReference>
<dbReference type="Proteomes" id="UP000595437">
    <property type="component" value="Chromosome 14"/>
</dbReference>
<sequence length="55" mass="6175">MNPGVESIKTHPPNATFSIDNAIEDDESNSIDGEPLTFSDFISFPTKDFMKELQR</sequence>
<reference evidence="2" key="1">
    <citation type="submission" date="2021-01" db="EMBL/GenBank/DDBJ databases">
        <title>Caligus Genome Assembly.</title>
        <authorList>
            <person name="Gallardo-Escarate C."/>
        </authorList>
    </citation>
    <scope>NUCLEOTIDE SEQUENCE [LARGE SCALE GENOMIC DNA]</scope>
</reference>
<accession>A0A7T8JZ88</accession>
<dbReference type="AlphaFoldDB" id="A0A7T8JZ88"/>
<gene>
    <name evidence="1" type="ORF">FKW44_020587</name>
</gene>
<name>A0A7T8JZ88_CALRO</name>
<keyword evidence="2" id="KW-1185">Reference proteome</keyword>
<protein>
    <submittedName>
        <fullName evidence="1">Uncharacterized protein</fullName>
    </submittedName>
</protein>
<organism evidence="1 2">
    <name type="scientific">Caligus rogercresseyi</name>
    <name type="common">Sea louse</name>
    <dbReference type="NCBI Taxonomy" id="217165"/>
    <lineage>
        <taxon>Eukaryota</taxon>
        <taxon>Metazoa</taxon>
        <taxon>Ecdysozoa</taxon>
        <taxon>Arthropoda</taxon>
        <taxon>Crustacea</taxon>
        <taxon>Multicrustacea</taxon>
        <taxon>Hexanauplia</taxon>
        <taxon>Copepoda</taxon>
        <taxon>Siphonostomatoida</taxon>
        <taxon>Caligidae</taxon>
        <taxon>Caligus</taxon>
    </lineage>
</organism>